<evidence type="ECO:0000256" key="3">
    <source>
        <dbReference type="ARBA" id="ARBA00022679"/>
    </source>
</evidence>
<comment type="similarity">
    <text evidence="2 10">Belongs to the purine nucleoside phosphorylase YfiH/LACC1 family.</text>
</comment>
<evidence type="ECO:0000256" key="5">
    <source>
        <dbReference type="ARBA" id="ARBA00022801"/>
    </source>
</evidence>
<dbReference type="PANTHER" id="PTHR30616">
    <property type="entry name" value="UNCHARACTERIZED PROTEIN YFIH"/>
    <property type="match status" value="1"/>
</dbReference>
<evidence type="ECO:0000256" key="6">
    <source>
        <dbReference type="ARBA" id="ARBA00022833"/>
    </source>
</evidence>
<accession>A0A2P8R0T0</accession>
<comment type="catalytic activity">
    <reaction evidence="7">
        <text>adenosine + H2O + H(+) = inosine + NH4(+)</text>
        <dbReference type="Rhea" id="RHEA:24408"/>
        <dbReference type="ChEBI" id="CHEBI:15377"/>
        <dbReference type="ChEBI" id="CHEBI:15378"/>
        <dbReference type="ChEBI" id="CHEBI:16335"/>
        <dbReference type="ChEBI" id="CHEBI:17596"/>
        <dbReference type="ChEBI" id="CHEBI:28938"/>
        <dbReference type="EC" id="3.5.4.4"/>
    </reaction>
    <physiologicalReaction direction="left-to-right" evidence="7">
        <dbReference type="Rhea" id="RHEA:24409"/>
    </physiologicalReaction>
</comment>
<dbReference type="OrthoDB" id="4279at2"/>
<name>A0A2P8R0T0_9BACT</name>
<dbReference type="InterPro" id="IPR011324">
    <property type="entry name" value="Cytotoxic_necrot_fac-like_cat"/>
</dbReference>
<keyword evidence="5" id="KW-0378">Hydrolase</keyword>
<dbReference type="Proteomes" id="UP000240535">
    <property type="component" value="Unassembled WGS sequence"/>
</dbReference>
<protein>
    <recommendedName>
        <fullName evidence="10">Purine nucleoside phosphorylase</fullName>
    </recommendedName>
</protein>
<keyword evidence="6" id="KW-0862">Zinc</keyword>
<evidence type="ECO:0000256" key="9">
    <source>
        <dbReference type="ARBA" id="ARBA00049893"/>
    </source>
</evidence>
<evidence type="ECO:0000256" key="8">
    <source>
        <dbReference type="ARBA" id="ARBA00048968"/>
    </source>
</evidence>
<dbReference type="PANTHER" id="PTHR30616:SF2">
    <property type="entry name" value="PURINE NUCLEOSIDE PHOSPHORYLASE LACC1"/>
    <property type="match status" value="1"/>
</dbReference>
<dbReference type="InterPro" id="IPR003730">
    <property type="entry name" value="Cu_polyphenol_OxRdtase"/>
</dbReference>
<evidence type="ECO:0000256" key="7">
    <source>
        <dbReference type="ARBA" id="ARBA00047989"/>
    </source>
</evidence>
<evidence type="ECO:0000313" key="11">
    <source>
        <dbReference type="EMBL" id="PSM52091.1"/>
    </source>
</evidence>
<dbReference type="CDD" id="cd16833">
    <property type="entry name" value="YfiH"/>
    <property type="match status" value="1"/>
</dbReference>
<comment type="catalytic activity">
    <reaction evidence="8">
        <text>adenosine + phosphate = alpha-D-ribose 1-phosphate + adenine</text>
        <dbReference type="Rhea" id="RHEA:27642"/>
        <dbReference type="ChEBI" id="CHEBI:16335"/>
        <dbReference type="ChEBI" id="CHEBI:16708"/>
        <dbReference type="ChEBI" id="CHEBI:43474"/>
        <dbReference type="ChEBI" id="CHEBI:57720"/>
        <dbReference type="EC" id="2.4.2.1"/>
    </reaction>
    <physiologicalReaction direction="left-to-right" evidence="8">
        <dbReference type="Rhea" id="RHEA:27643"/>
    </physiologicalReaction>
</comment>
<evidence type="ECO:0000256" key="1">
    <source>
        <dbReference type="ARBA" id="ARBA00000553"/>
    </source>
</evidence>
<dbReference type="GO" id="GO:0017061">
    <property type="term" value="F:S-methyl-5-thioadenosine phosphorylase activity"/>
    <property type="evidence" value="ECO:0007669"/>
    <property type="project" value="UniProtKB-EC"/>
</dbReference>
<dbReference type="Pfam" id="PF02578">
    <property type="entry name" value="Cu-oxidase_4"/>
    <property type="match status" value="1"/>
</dbReference>
<evidence type="ECO:0000256" key="2">
    <source>
        <dbReference type="ARBA" id="ARBA00007353"/>
    </source>
</evidence>
<keyword evidence="3" id="KW-0808">Transferase</keyword>
<comment type="catalytic activity">
    <reaction evidence="1">
        <text>inosine + phosphate = alpha-D-ribose 1-phosphate + hypoxanthine</text>
        <dbReference type="Rhea" id="RHEA:27646"/>
        <dbReference type="ChEBI" id="CHEBI:17368"/>
        <dbReference type="ChEBI" id="CHEBI:17596"/>
        <dbReference type="ChEBI" id="CHEBI:43474"/>
        <dbReference type="ChEBI" id="CHEBI:57720"/>
        <dbReference type="EC" id="2.4.2.1"/>
    </reaction>
    <physiologicalReaction direction="left-to-right" evidence="1">
        <dbReference type="Rhea" id="RHEA:27647"/>
    </physiologicalReaction>
</comment>
<comment type="caution">
    <text evidence="11">The sequence shown here is derived from an EMBL/GenBank/DDBJ whole genome shotgun (WGS) entry which is preliminary data.</text>
</comment>
<dbReference type="GO" id="GO:0016787">
    <property type="term" value="F:hydrolase activity"/>
    <property type="evidence" value="ECO:0007669"/>
    <property type="project" value="UniProtKB-KW"/>
</dbReference>
<dbReference type="AlphaFoldDB" id="A0A2P8R0T0"/>
<proteinExistence type="inferred from homology"/>
<organism evidence="11 12">
    <name type="scientific">Campylobacter blaseri</name>
    <dbReference type="NCBI Taxonomy" id="2042961"/>
    <lineage>
        <taxon>Bacteria</taxon>
        <taxon>Pseudomonadati</taxon>
        <taxon>Campylobacterota</taxon>
        <taxon>Epsilonproteobacteria</taxon>
        <taxon>Campylobacterales</taxon>
        <taxon>Campylobacteraceae</taxon>
        <taxon>Campylobacter</taxon>
    </lineage>
</organism>
<dbReference type="NCBIfam" id="TIGR00726">
    <property type="entry name" value="peptidoglycan editing factor PgeF"/>
    <property type="match status" value="1"/>
</dbReference>
<evidence type="ECO:0000256" key="4">
    <source>
        <dbReference type="ARBA" id="ARBA00022723"/>
    </source>
</evidence>
<comment type="catalytic activity">
    <reaction evidence="9">
        <text>S-methyl-5'-thioadenosine + phosphate = 5-(methylsulfanyl)-alpha-D-ribose 1-phosphate + adenine</text>
        <dbReference type="Rhea" id="RHEA:11852"/>
        <dbReference type="ChEBI" id="CHEBI:16708"/>
        <dbReference type="ChEBI" id="CHEBI:17509"/>
        <dbReference type="ChEBI" id="CHEBI:43474"/>
        <dbReference type="ChEBI" id="CHEBI:58533"/>
        <dbReference type="EC" id="2.4.2.28"/>
    </reaction>
    <physiologicalReaction direction="left-to-right" evidence="9">
        <dbReference type="Rhea" id="RHEA:11853"/>
    </physiologicalReaction>
</comment>
<dbReference type="InterPro" id="IPR038371">
    <property type="entry name" value="Cu_polyphenol_OxRdtase_sf"/>
</dbReference>
<sequence length="227" mass="25409">MKFVLDDENCVAGFTNKFGGVSKGEFSSLNLALHVGDDKDKVLKNREILKNSLGVKKLIFMEQIHSDKVEILRLQNQILNQCDAVITNLKDVALCVMVADCVPVIFVDSEKRCTGVAHCGRVGIVKNLASKTLNLMQSEFSVKNVYIYVGPFIQPRCYEVGALDLNEFNKYKQNGKFDMKGALVDELNALGVENINFLDICTHCSDEYFSYRKDGKTGRFAGFVMLK</sequence>
<reference evidence="12" key="1">
    <citation type="submission" date="2017-10" db="EMBL/GenBank/DDBJ databases">
        <title>Campylobacter species from seals.</title>
        <authorList>
            <person name="Gilbert M.J."/>
            <person name="Zomer A.L."/>
            <person name="Timmerman A.J."/>
            <person name="Duim B."/>
            <person name="Wagenaar J.A."/>
        </authorList>
    </citation>
    <scope>NUCLEOTIDE SEQUENCE [LARGE SCALE GENOMIC DNA]</scope>
    <source>
        <strain evidence="12">17S00004-5</strain>
    </source>
</reference>
<dbReference type="EMBL" id="PDHH01000004">
    <property type="protein sequence ID" value="PSM52091.1"/>
    <property type="molecule type" value="Genomic_DNA"/>
</dbReference>
<gene>
    <name evidence="11" type="ORF">CQ405_05690</name>
</gene>
<evidence type="ECO:0000256" key="10">
    <source>
        <dbReference type="RuleBase" id="RU361274"/>
    </source>
</evidence>
<evidence type="ECO:0000313" key="12">
    <source>
        <dbReference type="Proteomes" id="UP000240535"/>
    </source>
</evidence>
<dbReference type="GO" id="GO:0005507">
    <property type="term" value="F:copper ion binding"/>
    <property type="evidence" value="ECO:0007669"/>
    <property type="project" value="TreeGrafter"/>
</dbReference>
<dbReference type="Gene3D" id="3.60.140.10">
    <property type="entry name" value="CNF1/YfiH-like putative cysteine hydrolases"/>
    <property type="match status" value="1"/>
</dbReference>
<keyword evidence="12" id="KW-1185">Reference proteome</keyword>
<dbReference type="SUPFAM" id="SSF64438">
    <property type="entry name" value="CNF1/YfiH-like putative cysteine hydrolases"/>
    <property type="match status" value="1"/>
</dbReference>
<keyword evidence="4" id="KW-0479">Metal-binding</keyword>